<dbReference type="InterPro" id="IPR036913">
    <property type="entry name" value="YegP-like_sf"/>
</dbReference>
<organism evidence="3 4">
    <name type="scientific">Pseudomonas rhizosphaerae</name>
    <dbReference type="NCBI Taxonomy" id="216142"/>
    <lineage>
        <taxon>Bacteria</taxon>
        <taxon>Pseudomonadati</taxon>
        <taxon>Pseudomonadota</taxon>
        <taxon>Gammaproteobacteria</taxon>
        <taxon>Pseudomonadales</taxon>
        <taxon>Pseudomonadaceae</taxon>
        <taxon>Pseudomonas</taxon>
    </lineage>
</organism>
<dbReference type="OrthoDB" id="9802792at2"/>
<dbReference type="InterPro" id="IPR051141">
    <property type="entry name" value="UPF0339_domain"/>
</dbReference>
<accession>A0A089YW85</accession>
<dbReference type="Pfam" id="PF07411">
    <property type="entry name" value="DUF1508"/>
    <property type="match status" value="2"/>
</dbReference>
<dbReference type="PANTHER" id="PTHR40606">
    <property type="match status" value="1"/>
</dbReference>
<proteinExistence type="inferred from homology"/>
<evidence type="ECO:0000313" key="3">
    <source>
        <dbReference type="EMBL" id="AIS18672.1"/>
    </source>
</evidence>
<gene>
    <name evidence="3" type="ORF">LT40_15275</name>
</gene>
<comment type="similarity">
    <text evidence="1">Belongs to the UPF0339 family. Duplicated subfamily.</text>
</comment>
<sequence length="118" mass="13091">MKAHYEIHESKNGEMRFQLKDPKGMVILSSTVYTSRASCGKGIESCREHSPFDRFYSRSETGEHSFSLRSSNNRIIGHGGKQATANDRDAVISAVKKYAPTAQIVNYSEEGEGKCKAT</sequence>
<feature type="domain" description="DUF1508" evidence="2">
    <location>
        <begin position="61"/>
        <end position="105"/>
    </location>
</feature>
<name>A0A089YW85_9PSED</name>
<protein>
    <recommendedName>
        <fullName evidence="2">DUF1508 domain-containing protein</fullName>
    </recommendedName>
</protein>
<dbReference type="Gene3D" id="2.30.29.80">
    <property type="match status" value="1"/>
</dbReference>
<evidence type="ECO:0000256" key="1">
    <source>
        <dbReference type="ARBA" id="ARBA00007576"/>
    </source>
</evidence>
<dbReference type="EMBL" id="CP009533">
    <property type="protein sequence ID" value="AIS18672.1"/>
    <property type="molecule type" value="Genomic_DNA"/>
</dbReference>
<dbReference type="InterPro" id="IPR010879">
    <property type="entry name" value="DUF1508"/>
</dbReference>
<dbReference type="RefSeq" id="WP_043191689.1">
    <property type="nucleotide sequence ID" value="NZ_CP009533.1"/>
</dbReference>
<evidence type="ECO:0000313" key="4">
    <source>
        <dbReference type="Proteomes" id="UP000029499"/>
    </source>
</evidence>
<feature type="domain" description="DUF1508" evidence="2">
    <location>
        <begin position="10"/>
        <end position="51"/>
    </location>
</feature>
<dbReference type="Proteomes" id="UP000029499">
    <property type="component" value="Chromosome"/>
</dbReference>
<keyword evidence="4" id="KW-1185">Reference proteome</keyword>
<evidence type="ECO:0000259" key="2">
    <source>
        <dbReference type="Pfam" id="PF07411"/>
    </source>
</evidence>
<dbReference type="KEGG" id="prh:LT40_15275"/>
<reference evidence="3 4" key="1">
    <citation type="journal article" date="2015" name="J. Biotechnol.">
        <title>Complete genome sequence of Pseudomonas rhizosphaerae IH5T (=DSM 16299T), a phosphate-solubilizing rhizobacterium for bacterial biofertilizer.</title>
        <authorList>
            <person name="Kwak Y."/>
            <person name="Jung B.K."/>
            <person name="Shin J.H."/>
        </authorList>
    </citation>
    <scope>NUCLEOTIDE SEQUENCE [LARGE SCALE GENOMIC DNA]</scope>
    <source>
        <strain evidence="3">DSM 16299</strain>
    </source>
</reference>
<dbReference type="AlphaFoldDB" id="A0A089YW85"/>
<dbReference type="HOGENOM" id="CLU_163886_0_0_6"/>
<dbReference type="STRING" id="216142.LT40_15275"/>
<dbReference type="PANTHER" id="PTHR40606:SF1">
    <property type="entry name" value="UPF0339 PROTEIN YEGP"/>
    <property type="match status" value="1"/>
</dbReference>
<dbReference type="eggNOG" id="COG3422">
    <property type="taxonomic scope" value="Bacteria"/>
</dbReference>
<dbReference type="SUPFAM" id="SSF160113">
    <property type="entry name" value="YegP-like"/>
    <property type="match status" value="2"/>
</dbReference>